<dbReference type="SMART" id="SM00211">
    <property type="entry name" value="TY"/>
    <property type="match status" value="1"/>
</dbReference>
<keyword evidence="8" id="KW-0325">Glycoprotein</keyword>
<evidence type="ECO:0000256" key="11">
    <source>
        <dbReference type="SAM" id="SignalP"/>
    </source>
</evidence>
<evidence type="ECO:0000313" key="13">
    <source>
        <dbReference type="Ensembl" id="ENSATEP00000013311.1"/>
    </source>
</evidence>
<reference evidence="13" key="3">
    <citation type="submission" date="2025-09" db="UniProtKB">
        <authorList>
            <consortium name="Ensembl"/>
        </authorList>
    </citation>
    <scope>IDENTIFICATION</scope>
</reference>
<feature type="chain" id="PRO_5018626280" description="Thyroglobulin type-1 domain-containing protein" evidence="11">
    <location>
        <begin position="19"/>
        <end position="306"/>
    </location>
</feature>
<dbReference type="InterPro" id="IPR000716">
    <property type="entry name" value="Thyroglobulin_1"/>
</dbReference>
<keyword evidence="6 10" id="KW-0472">Membrane</keyword>
<dbReference type="PANTHER" id="PTHR14168:SF4">
    <property type="entry name" value="EPITHELIAL CELL ADHESION MOLECULE PRECURSOR"/>
    <property type="match status" value="1"/>
</dbReference>
<dbReference type="Pfam" id="PF21283">
    <property type="entry name" value="EPCAM-Trop-2_C"/>
    <property type="match status" value="1"/>
</dbReference>
<dbReference type="Pfam" id="PF00086">
    <property type="entry name" value="Thyroglobulin_1"/>
    <property type="match status" value="1"/>
</dbReference>
<dbReference type="InterPro" id="IPR043406">
    <property type="entry name" value="EPCAM/Trop-2"/>
</dbReference>
<dbReference type="STRING" id="64144.ENSATEP00000013311"/>
<feature type="domain" description="Thyroglobulin type-1" evidence="12">
    <location>
        <begin position="56"/>
        <end position="135"/>
    </location>
</feature>
<accession>A0A3Q1JE33</accession>
<dbReference type="Ensembl" id="ENSATET00000013528.3">
    <property type="protein sequence ID" value="ENSATEP00000013311.1"/>
    <property type="gene ID" value="ENSATEG00000009305.3"/>
</dbReference>
<evidence type="ECO:0000256" key="9">
    <source>
        <dbReference type="PROSITE-ProRule" id="PRU00500"/>
    </source>
</evidence>
<keyword evidence="5 10" id="KW-1133">Transmembrane helix</keyword>
<evidence type="ECO:0000259" key="12">
    <source>
        <dbReference type="PROSITE" id="PS51162"/>
    </source>
</evidence>
<comment type="caution">
    <text evidence="9">Lacks conserved residue(s) required for the propagation of feature annotation.</text>
</comment>
<feature type="signal peptide" evidence="11">
    <location>
        <begin position="1"/>
        <end position="18"/>
    </location>
</feature>
<dbReference type="AlphaFoldDB" id="A0A3Q1JE33"/>
<protein>
    <recommendedName>
        <fullName evidence="12">Thyroglobulin type-1 domain-containing protein</fullName>
    </recommendedName>
</protein>
<reference evidence="13" key="1">
    <citation type="submission" date="2021-04" db="EMBL/GenBank/DDBJ databases">
        <authorList>
            <consortium name="Wellcome Sanger Institute Data Sharing"/>
        </authorList>
    </citation>
    <scope>NUCLEOTIDE SEQUENCE [LARGE SCALE GENOMIC DNA]</scope>
</reference>
<evidence type="ECO:0000256" key="1">
    <source>
        <dbReference type="ARBA" id="ARBA00004479"/>
    </source>
</evidence>
<organism evidence="13 14">
    <name type="scientific">Anabas testudineus</name>
    <name type="common">Climbing perch</name>
    <name type="synonym">Anthias testudineus</name>
    <dbReference type="NCBI Taxonomy" id="64144"/>
    <lineage>
        <taxon>Eukaryota</taxon>
        <taxon>Metazoa</taxon>
        <taxon>Chordata</taxon>
        <taxon>Craniata</taxon>
        <taxon>Vertebrata</taxon>
        <taxon>Euteleostomi</taxon>
        <taxon>Actinopterygii</taxon>
        <taxon>Neopterygii</taxon>
        <taxon>Teleostei</taxon>
        <taxon>Neoteleostei</taxon>
        <taxon>Acanthomorphata</taxon>
        <taxon>Anabantaria</taxon>
        <taxon>Anabantiformes</taxon>
        <taxon>Anabantoidei</taxon>
        <taxon>Anabantidae</taxon>
        <taxon>Anabas</taxon>
    </lineage>
</organism>
<name>A0A3Q1JE33_ANATE</name>
<dbReference type="Gene3D" id="4.10.800.10">
    <property type="entry name" value="Thyroglobulin type-1"/>
    <property type="match status" value="1"/>
</dbReference>
<comment type="similarity">
    <text evidence="2">Belongs to the EPCAM family.</text>
</comment>
<dbReference type="InParanoid" id="A0A3Q1JE33"/>
<dbReference type="PANTHER" id="PTHR14168">
    <property type="entry name" value="TUMOR-ASSOCIATED CALCIUM SIGNAL TRANSDUCER"/>
    <property type="match status" value="1"/>
</dbReference>
<dbReference type="FunFam" id="4.10.800.10:FF:000008">
    <property type="entry name" value="tumor-associated calcium signal transducer 2"/>
    <property type="match status" value="1"/>
</dbReference>
<evidence type="ECO:0000256" key="4">
    <source>
        <dbReference type="ARBA" id="ARBA00022729"/>
    </source>
</evidence>
<evidence type="ECO:0000313" key="14">
    <source>
        <dbReference type="Proteomes" id="UP000265040"/>
    </source>
</evidence>
<dbReference type="OrthoDB" id="8953056at2759"/>
<evidence type="ECO:0000256" key="3">
    <source>
        <dbReference type="ARBA" id="ARBA00022692"/>
    </source>
</evidence>
<sequence>MKMWIAVFVAAFVAGAAAQCPCNTMKWAVCDGPPCQCTLQLSESLPQSLGECKNLVSKCYLMKAEMYRARTGQSTRSIEGKPVETAFVDNDGIYDPECENDGKFKAKQCNNTAECWCVNSAGVRRTDKGDKNIKCEELVETYWIRLQLKHKPVANSVNANNLNVSLVNAMNQRYLNDYSSFVKKVQYDPSARMIVVDVEKPPRNPIDLPTMAYYMEKDVKVLPLFLNKGNFTVNVDSQSLQMEEILVYYVDEKPPTFTMKHLSGGIIAVIVVVVLAVVIGLLVLFFTRKRLSKKYNKAQQREMDPM</sequence>
<proteinExistence type="inferred from homology"/>
<dbReference type="Proteomes" id="UP000265040">
    <property type="component" value="Chromosome 15"/>
</dbReference>
<reference evidence="13" key="2">
    <citation type="submission" date="2025-08" db="UniProtKB">
        <authorList>
            <consortium name="Ensembl"/>
        </authorList>
    </citation>
    <scope>IDENTIFICATION</scope>
</reference>
<keyword evidence="3 10" id="KW-0812">Transmembrane</keyword>
<dbReference type="PROSITE" id="PS00484">
    <property type="entry name" value="THYROGLOBULIN_1_1"/>
    <property type="match status" value="1"/>
</dbReference>
<evidence type="ECO:0000256" key="6">
    <source>
        <dbReference type="ARBA" id="ARBA00023136"/>
    </source>
</evidence>
<dbReference type="CDD" id="cd00191">
    <property type="entry name" value="TY"/>
    <property type="match status" value="1"/>
</dbReference>
<evidence type="ECO:0000256" key="8">
    <source>
        <dbReference type="ARBA" id="ARBA00023180"/>
    </source>
</evidence>
<dbReference type="GeneTree" id="ENSGT00390000018245"/>
<dbReference type="GO" id="GO:0016020">
    <property type="term" value="C:membrane"/>
    <property type="evidence" value="ECO:0007669"/>
    <property type="project" value="UniProtKB-SubCell"/>
</dbReference>
<keyword evidence="7" id="KW-1015">Disulfide bond</keyword>
<dbReference type="RefSeq" id="XP_026212617.1">
    <property type="nucleotide sequence ID" value="XM_026356832.1"/>
</dbReference>
<gene>
    <name evidence="13" type="primary">EPCAM</name>
</gene>
<dbReference type="SUPFAM" id="SSF57610">
    <property type="entry name" value="Thyroglobulin type-1 domain"/>
    <property type="match status" value="1"/>
</dbReference>
<dbReference type="InterPro" id="IPR049420">
    <property type="entry name" value="EPCAM-Trop-2_C"/>
</dbReference>
<evidence type="ECO:0000256" key="10">
    <source>
        <dbReference type="SAM" id="Phobius"/>
    </source>
</evidence>
<dbReference type="OMA" id="CQCKSIG"/>
<evidence type="ECO:0000256" key="5">
    <source>
        <dbReference type="ARBA" id="ARBA00022989"/>
    </source>
</evidence>
<keyword evidence="4 11" id="KW-0732">Signal</keyword>
<evidence type="ECO:0000256" key="2">
    <source>
        <dbReference type="ARBA" id="ARBA00007669"/>
    </source>
</evidence>
<keyword evidence="14" id="KW-1185">Reference proteome</keyword>
<dbReference type="PROSITE" id="PS51162">
    <property type="entry name" value="THYROGLOBULIN_1_2"/>
    <property type="match status" value="1"/>
</dbReference>
<feature type="transmembrane region" description="Helical" evidence="10">
    <location>
        <begin position="262"/>
        <end position="287"/>
    </location>
</feature>
<dbReference type="GeneID" id="113159869"/>
<dbReference type="InterPro" id="IPR036857">
    <property type="entry name" value="Thyroglobulin_1_sf"/>
</dbReference>
<comment type="subcellular location">
    <subcellularLocation>
        <location evidence="1">Membrane</location>
        <topology evidence="1">Single-pass type I membrane protein</topology>
    </subcellularLocation>
</comment>
<evidence type="ECO:0000256" key="7">
    <source>
        <dbReference type="ARBA" id="ARBA00023157"/>
    </source>
</evidence>